<protein>
    <recommendedName>
        <fullName evidence="3">Reverse transcriptase domain-containing protein</fullName>
    </recommendedName>
</protein>
<gene>
    <name evidence="1" type="ORF">V6N12_010934</name>
</gene>
<evidence type="ECO:0008006" key="3">
    <source>
        <dbReference type="Google" id="ProtNLM"/>
    </source>
</evidence>
<sequence length="82" mass="8930">MGFGVIWRKWIKICISTTMLSVLVNGSPTKSFSIAGGLRQGWHLSLLLFNLVVEVRAKIKLGFKIVSGGSPTQMVSSVPKLI</sequence>
<proteinExistence type="predicted"/>
<organism evidence="1 2">
    <name type="scientific">Hibiscus sabdariffa</name>
    <name type="common">roselle</name>
    <dbReference type="NCBI Taxonomy" id="183260"/>
    <lineage>
        <taxon>Eukaryota</taxon>
        <taxon>Viridiplantae</taxon>
        <taxon>Streptophyta</taxon>
        <taxon>Embryophyta</taxon>
        <taxon>Tracheophyta</taxon>
        <taxon>Spermatophyta</taxon>
        <taxon>Magnoliopsida</taxon>
        <taxon>eudicotyledons</taxon>
        <taxon>Gunneridae</taxon>
        <taxon>Pentapetalae</taxon>
        <taxon>rosids</taxon>
        <taxon>malvids</taxon>
        <taxon>Malvales</taxon>
        <taxon>Malvaceae</taxon>
        <taxon>Malvoideae</taxon>
        <taxon>Hibiscus</taxon>
    </lineage>
</organism>
<comment type="caution">
    <text evidence="1">The sequence shown here is derived from an EMBL/GenBank/DDBJ whole genome shotgun (WGS) entry which is preliminary data.</text>
</comment>
<dbReference type="EMBL" id="JBBPBM010000012">
    <property type="protein sequence ID" value="KAK8562870.1"/>
    <property type="molecule type" value="Genomic_DNA"/>
</dbReference>
<reference evidence="1 2" key="1">
    <citation type="journal article" date="2024" name="G3 (Bethesda)">
        <title>Genome assembly of Hibiscus sabdariffa L. provides insights into metabolisms of medicinal natural products.</title>
        <authorList>
            <person name="Kim T."/>
        </authorList>
    </citation>
    <scope>NUCLEOTIDE SEQUENCE [LARGE SCALE GENOMIC DNA]</scope>
    <source>
        <strain evidence="1">TK-2024</strain>
        <tissue evidence="1">Old leaves</tissue>
    </source>
</reference>
<name>A0ABR2ELJ6_9ROSI</name>
<accession>A0ABR2ELJ6</accession>
<evidence type="ECO:0000313" key="2">
    <source>
        <dbReference type="Proteomes" id="UP001472677"/>
    </source>
</evidence>
<dbReference type="Proteomes" id="UP001472677">
    <property type="component" value="Unassembled WGS sequence"/>
</dbReference>
<keyword evidence="2" id="KW-1185">Reference proteome</keyword>
<evidence type="ECO:0000313" key="1">
    <source>
        <dbReference type="EMBL" id="KAK8562870.1"/>
    </source>
</evidence>